<protein>
    <submittedName>
        <fullName evidence="4">Uncharacterized protein</fullName>
    </submittedName>
</protein>
<feature type="compositionally biased region" description="Basic residues" evidence="1">
    <location>
        <begin position="80"/>
        <end position="91"/>
    </location>
</feature>
<feature type="region of interest" description="Disordered" evidence="1">
    <location>
        <begin position="32"/>
        <end position="118"/>
    </location>
</feature>
<dbReference type="AlphaFoldDB" id="A0A2U0ZX18"/>
<name>A0A2U0ZX18_9BURK</name>
<feature type="chain" id="PRO_5030057687" evidence="2">
    <location>
        <begin position="31"/>
        <end position="118"/>
    </location>
</feature>
<evidence type="ECO:0000256" key="1">
    <source>
        <dbReference type="SAM" id="MobiDB-lite"/>
    </source>
</evidence>
<dbReference type="Proteomes" id="UP000247772">
    <property type="component" value="Unassembled WGS sequence"/>
</dbReference>
<comment type="caution">
    <text evidence="4">The sequence shown here is derived from an EMBL/GenBank/DDBJ whole genome shotgun (WGS) entry which is preliminary data.</text>
</comment>
<dbReference type="RefSeq" id="WP_133253719.1">
    <property type="nucleotide sequence ID" value="NZ_JACHVZ010000007.1"/>
</dbReference>
<dbReference type="EMBL" id="QJSQ01000050">
    <property type="protein sequence ID" value="PYE13050.1"/>
    <property type="molecule type" value="Genomic_DNA"/>
</dbReference>
<feature type="signal peptide" evidence="2">
    <location>
        <begin position="1"/>
        <end position="30"/>
    </location>
</feature>
<proteinExistence type="predicted"/>
<dbReference type="OrthoDB" id="9115257at2"/>
<evidence type="ECO:0000313" key="4">
    <source>
        <dbReference type="EMBL" id="PYE13050.1"/>
    </source>
</evidence>
<feature type="compositionally biased region" description="Low complexity" evidence="1">
    <location>
        <begin position="94"/>
        <end position="118"/>
    </location>
</feature>
<reference evidence="4 5" key="1">
    <citation type="submission" date="2018-06" db="EMBL/GenBank/DDBJ databases">
        <title>Genomic Encyclopedia of Type Strains, Phase IV (KMG-V): Genome sequencing to study the core and pangenomes of soil and plant-associated prokaryotes.</title>
        <authorList>
            <person name="Whitman W."/>
        </authorList>
    </citation>
    <scope>NUCLEOTIDE SEQUENCE [LARGE SCALE GENOMIC DNA]</scope>
    <source>
        <strain evidence="4 5">SRCL-318</strain>
        <strain evidence="3 6">SRMrh-85</strain>
    </source>
</reference>
<organism evidence="4 5">
    <name type="scientific">Paraburkholderia silvatlantica</name>
    <dbReference type="NCBI Taxonomy" id="321895"/>
    <lineage>
        <taxon>Bacteria</taxon>
        <taxon>Pseudomonadati</taxon>
        <taxon>Pseudomonadota</taxon>
        <taxon>Betaproteobacteria</taxon>
        <taxon>Burkholderiales</taxon>
        <taxon>Burkholderiaceae</taxon>
        <taxon>Paraburkholderia</taxon>
    </lineage>
</organism>
<evidence type="ECO:0000313" key="3">
    <source>
        <dbReference type="EMBL" id="MBB2928592.1"/>
    </source>
</evidence>
<keyword evidence="2" id="KW-0732">Signal</keyword>
<keyword evidence="6" id="KW-1185">Reference proteome</keyword>
<dbReference type="Proteomes" id="UP000533533">
    <property type="component" value="Unassembled WGS sequence"/>
</dbReference>
<gene>
    <name evidence="4" type="ORF">C7410_15032</name>
    <name evidence="3" type="ORF">FHX59_003014</name>
</gene>
<evidence type="ECO:0000313" key="5">
    <source>
        <dbReference type="Proteomes" id="UP000247772"/>
    </source>
</evidence>
<evidence type="ECO:0000256" key="2">
    <source>
        <dbReference type="SAM" id="SignalP"/>
    </source>
</evidence>
<sequence>MTLHSTKVCMAGALALALVQEGAAAGVALAQDNTGADRPTTAPATESSGAKANGVYPAPTQGVEQGVPAGKGAQPTRTTHSSKHKPHRPKQPVKGAAKETANGAANASAAAGGSDARE</sequence>
<evidence type="ECO:0000313" key="6">
    <source>
        <dbReference type="Proteomes" id="UP000533533"/>
    </source>
</evidence>
<dbReference type="EMBL" id="JACHVZ010000007">
    <property type="protein sequence ID" value="MBB2928592.1"/>
    <property type="molecule type" value="Genomic_DNA"/>
</dbReference>
<accession>A0A2U0ZX18</accession>